<keyword evidence="5" id="KW-1185">Reference proteome</keyword>
<reference evidence="2 5" key="2">
    <citation type="submission" date="2019-06" db="EMBL/GenBank/DDBJ databases">
        <title>Whole genome shotgun sequence of Brevibacillus agri NBRC 15538.</title>
        <authorList>
            <person name="Hosoyama A."/>
            <person name="Uohara A."/>
            <person name="Ohji S."/>
            <person name="Ichikawa N."/>
        </authorList>
    </citation>
    <scope>NUCLEOTIDE SEQUENCE [LARGE SCALE GENOMIC DNA]</scope>
    <source>
        <strain evidence="2 5">NBRC 15538</strain>
    </source>
</reference>
<dbReference type="AlphaFoldDB" id="A0A3M8AN15"/>
<dbReference type="OrthoDB" id="2474727at2"/>
<name>A0A3M8AN15_9BACL</name>
<dbReference type="GeneID" id="82808741"/>
<protein>
    <submittedName>
        <fullName evidence="3">Uncharacterized protein</fullName>
    </submittedName>
</protein>
<evidence type="ECO:0000313" key="2">
    <source>
        <dbReference type="EMBL" id="GED27488.1"/>
    </source>
</evidence>
<feature type="transmembrane region" description="Helical" evidence="1">
    <location>
        <begin position="6"/>
        <end position="23"/>
    </location>
</feature>
<evidence type="ECO:0000313" key="5">
    <source>
        <dbReference type="Proteomes" id="UP000317180"/>
    </source>
</evidence>
<keyword evidence="1" id="KW-0472">Membrane</keyword>
<keyword evidence="1" id="KW-0812">Transmembrane</keyword>
<accession>A0A3M8AN15</accession>
<sequence length="258" mass="29499">MYYLLIPLFGVPLILAIFALRSRRSGFWKKWWPPVVSALLIYGGCLAANVYWQVQYGIPVLPTKADLELFLYFCLFLVFVFFIMYLVFFFVMRKPFWKMNLLFLATSSGLFLLFAGAFLGMGPFMSKVEYVSVVQSVKNKWQAVPVQASSNKPIDVTLVYSKRDCLKRCAGQPYDSLILVRNQSGQPLGIELLVRLQNESGAVIEDKQALPLKLAAGEIVPVWTEDTNMEENFWERVSTVTDERVAAIAYQFSIIDRR</sequence>
<proteinExistence type="predicted"/>
<reference evidence="3 4" key="1">
    <citation type="submission" date="2018-10" db="EMBL/GenBank/DDBJ databases">
        <title>Phylogenomics of Brevibacillus.</title>
        <authorList>
            <person name="Dunlap C."/>
        </authorList>
    </citation>
    <scope>NUCLEOTIDE SEQUENCE [LARGE SCALE GENOMIC DNA]</scope>
    <source>
        <strain evidence="3 4">NRRL NRS 1219</strain>
    </source>
</reference>
<feature type="transmembrane region" description="Helical" evidence="1">
    <location>
        <begin position="35"/>
        <end position="54"/>
    </location>
</feature>
<dbReference type="EMBL" id="RHHN01000056">
    <property type="protein sequence ID" value="RNB52592.1"/>
    <property type="molecule type" value="Genomic_DNA"/>
</dbReference>
<gene>
    <name evidence="2" type="ORF">BAG01nite_35900</name>
    <name evidence="3" type="ORF">EB820_18955</name>
</gene>
<comment type="caution">
    <text evidence="3">The sequence shown here is derived from an EMBL/GenBank/DDBJ whole genome shotgun (WGS) entry which is preliminary data.</text>
</comment>
<feature type="transmembrane region" description="Helical" evidence="1">
    <location>
        <begin position="101"/>
        <end position="125"/>
    </location>
</feature>
<evidence type="ECO:0000313" key="4">
    <source>
        <dbReference type="Proteomes" id="UP000276178"/>
    </source>
</evidence>
<dbReference type="RefSeq" id="WP_122953220.1">
    <property type="nucleotide sequence ID" value="NZ_BJOD01000042.1"/>
</dbReference>
<evidence type="ECO:0000313" key="3">
    <source>
        <dbReference type="EMBL" id="RNB52592.1"/>
    </source>
</evidence>
<organism evidence="3 4">
    <name type="scientific">Brevibacillus agri</name>
    <dbReference type="NCBI Taxonomy" id="51101"/>
    <lineage>
        <taxon>Bacteria</taxon>
        <taxon>Bacillati</taxon>
        <taxon>Bacillota</taxon>
        <taxon>Bacilli</taxon>
        <taxon>Bacillales</taxon>
        <taxon>Paenibacillaceae</taxon>
        <taxon>Brevibacillus</taxon>
    </lineage>
</organism>
<dbReference type="Proteomes" id="UP000276178">
    <property type="component" value="Unassembled WGS sequence"/>
</dbReference>
<feature type="transmembrane region" description="Helical" evidence="1">
    <location>
        <begin position="69"/>
        <end position="89"/>
    </location>
</feature>
<dbReference type="Proteomes" id="UP000317180">
    <property type="component" value="Unassembled WGS sequence"/>
</dbReference>
<keyword evidence="1" id="KW-1133">Transmembrane helix</keyword>
<evidence type="ECO:0000256" key="1">
    <source>
        <dbReference type="SAM" id="Phobius"/>
    </source>
</evidence>
<dbReference type="EMBL" id="BJOD01000042">
    <property type="protein sequence ID" value="GED27488.1"/>
    <property type="molecule type" value="Genomic_DNA"/>
</dbReference>